<dbReference type="Proteomes" id="UP000014680">
    <property type="component" value="Unassembled WGS sequence"/>
</dbReference>
<keyword evidence="6" id="KW-0904">Protein phosphatase</keyword>
<evidence type="ECO:0000256" key="3">
    <source>
        <dbReference type="ARBA" id="ARBA00022614"/>
    </source>
</evidence>
<dbReference type="InterPro" id="IPR029021">
    <property type="entry name" value="Prot-tyrosine_phosphatase-like"/>
</dbReference>
<dbReference type="PANTHER" id="PTHR10159">
    <property type="entry name" value="DUAL SPECIFICITY PROTEIN PHOSPHATASE"/>
    <property type="match status" value="1"/>
</dbReference>
<evidence type="ECO:0000259" key="9">
    <source>
        <dbReference type="PROSITE" id="PS50054"/>
    </source>
</evidence>
<evidence type="ECO:0000313" key="11">
    <source>
        <dbReference type="EMBL" id="ELP83927.1"/>
    </source>
</evidence>
<dbReference type="OrthoDB" id="19355at2759"/>
<comment type="catalytic activity">
    <reaction evidence="7">
        <text>O-phospho-L-seryl-[protein] + H2O = L-seryl-[protein] + phosphate</text>
        <dbReference type="Rhea" id="RHEA:20629"/>
        <dbReference type="Rhea" id="RHEA-COMP:9863"/>
        <dbReference type="Rhea" id="RHEA-COMP:11604"/>
        <dbReference type="ChEBI" id="CHEBI:15377"/>
        <dbReference type="ChEBI" id="CHEBI:29999"/>
        <dbReference type="ChEBI" id="CHEBI:43474"/>
        <dbReference type="ChEBI" id="CHEBI:83421"/>
        <dbReference type="EC" id="3.1.3.16"/>
    </reaction>
</comment>
<dbReference type="PROSITE" id="PS00383">
    <property type="entry name" value="TYR_PHOSPHATASE_1"/>
    <property type="match status" value="1"/>
</dbReference>
<evidence type="ECO:0000256" key="6">
    <source>
        <dbReference type="ARBA" id="ARBA00022912"/>
    </source>
</evidence>
<dbReference type="CDD" id="cd14498">
    <property type="entry name" value="DSP"/>
    <property type="match status" value="1"/>
</dbReference>
<dbReference type="InterPro" id="IPR032675">
    <property type="entry name" value="LRR_dom_sf"/>
</dbReference>
<dbReference type="PROSITE" id="PS50056">
    <property type="entry name" value="TYR_PHOSPHATASE_2"/>
    <property type="match status" value="1"/>
</dbReference>
<dbReference type="GO" id="GO:0004725">
    <property type="term" value="F:protein tyrosine phosphatase activity"/>
    <property type="evidence" value="ECO:0007669"/>
    <property type="project" value="UniProtKB-EC"/>
</dbReference>
<keyword evidence="5 11" id="KW-0378">Hydrolase</keyword>
<dbReference type="InterPro" id="IPR000387">
    <property type="entry name" value="Tyr_Pase_dom"/>
</dbReference>
<dbReference type="GO" id="GO:0043409">
    <property type="term" value="P:negative regulation of MAPK cascade"/>
    <property type="evidence" value="ECO:0007669"/>
    <property type="project" value="TreeGrafter"/>
</dbReference>
<dbReference type="Gene3D" id="3.90.190.10">
    <property type="entry name" value="Protein tyrosine phosphatase superfamily"/>
    <property type="match status" value="1"/>
</dbReference>
<keyword evidence="8" id="KW-1133">Transmembrane helix</keyword>
<dbReference type="InterPro" id="IPR020422">
    <property type="entry name" value="TYR_PHOSPHATASE_DUAL_dom"/>
</dbReference>
<dbReference type="EC" id="3.1.3.48" evidence="2"/>
<feature type="domain" description="Tyrosine-protein phosphatase" evidence="9">
    <location>
        <begin position="353"/>
        <end position="493"/>
    </location>
</feature>
<dbReference type="InterPro" id="IPR025875">
    <property type="entry name" value="Leu-rich_rpt_4"/>
</dbReference>
<dbReference type="Pfam" id="PF12799">
    <property type="entry name" value="LRR_4"/>
    <property type="match status" value="1"/>
</dbReference>
<keyword evidence="3" id="KW-0433">Leucine-rich repeat</keyword>
<dbReference type="SUPFAM" id="SSF52058">
    <property type="entry name" value="L domain-like"/>
    <property type="match status" value="1"/>
</dbReference>
<comment type="similarity">
    <text evidence="1">Belongs to the protein-tyrosine phosphatase family. Non-receptor class dual specificity subfamily.</text>
</comment>
<dbReference type="GO" id="GO:0005737">
    <property type="term" value="C:cytoplasm"/>
    <property type="evidence" value="ECO:0007669"/>
    <property type="project" value="TreeGrafter"/>
</dbReference>
<dbReference type="InterPro" id="IPR000340">
    <property type="entry name" value="Dual-sp_phosphatase_cat-dom"/>
</dbReference>
<reference evidence="11 12" key="1">
    <citation type="submission" date="2012-10" db="EMBL/GenBank/DDBJ databases">
        <authorList>
            <person name="Zafar N."/>
            <person name="Inman J."/>
            <person name="Hall N."/>
            <person name="Lorenzi H."/>
            <person name="Caler E."/>
        </authorList>
    </citation>
    <scope>NUCLEOTIDE SEQUENCE [LARGE SCALE GENOMIC DNA]</scope>
    <source>
        <strain evidence="11 12">IP1</strain>
    </source>
</reference>
<dbReference type="InterPro" id="IPR016130">
    <property type="entry name" value="Tyr_Pase_AS"/>
</dbReference>
<evidence type="ECO:0000256" key="2">
    <source>
        <dbReference type="ARBA" id="ARBA00013064"/>
    </source>
</evidence>
<evidence type="ECO:0000256" key="8">
    <source>
        <dbReference type="SAM" id="Phobius"/>
    </source>
</evidence>
<proteinExistence type="inferred from homology"/>
<dbReference type="RefSeq" id="XP_004183273.1">
    <property type="nucleotide sequence ID" value="XM_004183225.1"/>
</dbReference>
<dbReference type="Pfam" id="PF00782">
    <property type="entry name" value="DSPc"/>
    <property type="match status" value="1"/>
</dbReference>
<dbReference type="PANTHER" id="PTHR10159:SF521">
    <property type="entry name" value="LEUCINE RICH REPEAT AND PHOSPHATASE DOMAIN CONTAINING PROTEIN"/>
    <property type="match status" value="1"/>
</dbReference>
<keyword evidence="12" id="KW-1185">Reference proteome</keyword>
<protein>
    <recommendedName>
        <fullName evidence="2">protein-tyrosine-phosphatase</fullName>
        <ecNumber evidence="2">3.1.3.48</ecNumber>
    </recommendedName>
</protein>
<keyword evidence="8" id="KW-0472">Membrane</keyword>
<keyword evidence="8" id="KW-0812">Transmembrane</keyword>
<dbReference type="InterPro" id="IPR001611">
    <property type="entry name" value="Leu-rich_rpt"/>
</dbReference>
<evidence type="ECO:0000256" key="7">
    <source>
        <dbReference type="ARBA" id="ARBA00047761"/>
    </source>
</evidence>
<dbReference type="PROSITE" id="PS50054">
    <property type="entry name" value="TYR_PHOSPHATASE_DUAL"/>
    <property type="match status" value="1"/>
</dbReference>
<dbReference type="KEGG" id="eiv:EIN_311980"/>
<dbReference type="SUPFAM" id="SSF52799">
    <property type="entry name" value="(Phosphotyrosine protein) phosphatases II"/>
    <property type="match status" value="1"/>
</dbReference>
<evidence type="ECO:0000256" key="1">
    <source>
        <dbReference type="ARBA" id="ARBA00008601"/>
    </source>
</evidence>
<dbReference type="PROSITE" id="PS51450">
    <property type="entry name" value="LRR"/>
    <property type="match status" value="1"/>
</dbReference>
<evidence type="ECO:0000256" key="5">
    <source>
        <dbReference type="ARBA" id="ARBA00022801"/>
    </source>
</evidence>
<name>A0A0A1TX44_ENTIV</name>
<dbReference type="EMBL" id="KB207208">
    <property type="protein sequence ID" value="ELP83927.1"/>
    <property type="molecule type" value="Genomic_DNA"/>
</dbReference>
<evidence type="ECO:0000256" key="4">
    <source>
        <dbReference type="ARBA" id="ARBA00022737"/>
    </source>
</evidence>
<sequence>MQEKWKRGLNKRAYNVLSVPQALMPQMFEYINTIEPSLEYVDTTSEKITTLDGLAVFTNLTGLSAEFNNLKSLNALPTSLQMLSLHHNDLTSLDIISTLTNLTFLNVACNKLSSLNYPLSVKVLNCSDNPLQKLEGMSCVESLSISRTLVTELKIENAKLTALDCSQCTFSSLEIKCDNLTTLVANGVEFFVDKTTRKSVNFALQKVGTEHLCPQKLAFDFPLVLHTSQLVSLKMSLCRKEVIEKFLSQIHSLQHIELEFCNLYMCPDDLFKYKELRTIDLKNNPLSVIPIQLTTLTNMVTLNFSNCPIIDHPSFKPLVNLKSLGLSFESGRVKTGFEEKRPRNCKIEISLFGCCDKIIDGLFLGNYPNALNKTFLKECGITHILSVAPYQPMYPGVFTYKVVNVMDNTTENIAAVFDECFDFIEKGMEAGGVLVHCFAGVSRSATIVIAFLMKKNRWSLKKATNFVRNCRPIIAPNPAFQQQLEVFGKSIPSFSCILV</sequence>
<feature type="transmembrane region" description="Helical" evidence="8">
    <location>
        <begin position="433"/>
        <end position="453"/>
    </location>
</feature>
<dbReference type="GeneID" id="14882901"/>
<accession>A0A0A1TX44</accession>
<gene>
    <name evidence="11" type="ORF">EIN_311980</name>
</gene>
<feature type="domain" description="Tyrosine specific protein phosphatases" evidence="10">
    <location>
        <begin position="407"/>
        <end position="472"/>
    </location>
</feature>
<dbReference type="Gene3D" id="3.80.10.10">
    <property type="entry name" value="Ribonuclease Inhibitor"/>
    <property type="match status" value="2"/>
</dbReference>
<keyword evidence="4" id="KW-0677">Repeat</keyword>
<dbReference type="VEuPathDB" id="AmoebaDB:EIN_311980"/>
<dbReference type="GO" id="GO:0004722">
    <property type="term" value="F:protein serine/threonine phosphatase activity"/>
    <property type="evidence" value="ECO:0007669"/>
    <property type="project" value="UniProtKB-EC"/>
</dbReference>
<evidence type="ECO:0000313" key="12">
    <source>
        <dbReference type="Proteomes" id="UP000014680"/>
    </source>
</evidence>
<organism evidence="11 12">
    <name type="scientific">Entamoeba invadens IP1</name>
    <dbReference type="NCBI Taxonomy" id="370355"/>
    <lineage>
        <taxon>Eukaryota</taxon>
        <taxon>Amoebozoa</taxon>
        <taxon>Evosea</taxon>
        <taxon>Archamoebae</taxon>
        <taxon>Mastigamoebida</taxon>
        <taxon>Entamoebidae</taxon>
        <taxon>Entamoeba</taxon>
    </lineage>
</organism>
<dbReference type="SMART" id="SM00195">
    <property type="entry name" value="DSPc"/>
    <property type="match status" value="1"/>
</dbReference>
<evidence type="ECO:0000259" key="10">
    <source>
        <dbReference type="PROSITE" id="PS50056"/>
    </source>
</evidence>
<dbReference type="AlphaFoldDB" id="A0A0A1TX44"/>